<evidence type="ECO:0000259" key="1">
    <source>
        <dbReference type="PROSITE" id="PS51658"/>
    </source>
</evidence>
<dbReference type="EMBL" id="CAEZYR010000112">
    <property type="protein sequence ID" value="CAB4761855.1"/>
    <property type="molecule type" value="Genomic_DNA"/>
</dbReference>
<proteinExistence type="predicted"/>
<sequence>MIDMELVGVRIEAPANTPCVLLREQVGDQRILPIFVGPSEAQAIVLALDGVVTPRPMTHDLIVNLLRDLGATLDAVVVTELREKTFLAELHLTRAGVVTVVSCRPSDAIAVAARLGTPIRASEAVLNVAGIRPPDEDAEQEEVVEEFREFIENINPEDFL</sequence>
<dbReference type="SUPFAM" id="SSF103256">
    <property type="entry name" value="Hypothetical protein TM0160"/>
    <property type="match status" value="1"/>
</dbReference>
<gene>
    <name evidence="2" type="ORF">UFOPK2754_02461</name>
    <name evidence="3" type="ORF">UFOPK3139_00783</name>
    <name evidence="4" type="ORF">UFOPK3543_03277</name>
    <name evidence="5" type="ORF">UFOPK3967_00575</name>
</gene>
<dbReference type="EMBL" id="CAFBMH010000238">
    <property type="protein sequence ID" value="CAB4941373.1"/>
    <property type="molecule type" value="Genomic_DNA"/>
</dbReference>
<reference evidence="3" key="1">
    <citation type="submission" date="2020-05" db="EMBL/GenBank/DDBJ databases">
        <authorList>
            <person name="Chiriac C."/>
            <person name="Salcher M."/>
            <person name="Ghai R."/>
            <person name="Kavagutti S V."/>
        </authorList>
    </citation>
    <scope>NUCLEOTIDE SEQUENCE</scope>
</reference>
<name>A0A6J6ZP04_9ZZZZ</name>
<dbReference type="PANTHER" id="PTHR15160:SF1">
    <property type="entry name" value="VON HIPPEL-LINDAU DISEASE TUMOR SUPPRESSOR"/>
    <property type="match status" value="1"/>
</dbReference>
<evidence type="ECO:0000313" key="2">
    <source>
        <dbReference type="EMBL" id="CAB4761855.1"/>
    </source>
</evidence>
<feature type="domain" description="BFN" evidence="1">
    <location>
        <begin position="1"/>
        <end position="133"/>
    </location>
</feature>
<evidence type="ECO:0000313" key="5">
    <source>
        <dbReference type="EMBL" id="CAB4984451.1"/>
    </source>
</evidence>
<accession>A0A6J6ZP04</accession>
<dbReference type="Gene3D" id="3.10.690.10">
    <property type="entry name" value="Bifunctional nuclease domain"/>
    <property type="match status" value="1"/>
</dbReference>
<dbReference type="GO" id="GO:0004518">
    <property type="term" value="F:nuclease activity"/>
    <property type="evidence" value="ECO:0007669"/>
    <property type="project" value="InterPro"/>
</dbReference>
<dbReference type="EMBL" id="CAFBOS010000023">
    <property type="protein sequence ID" value="CAB4984451.1"/>
    <property type="molecule type" value="Genomic_DNA"/>
</dbReference>
<evidence type="ECO:0000313" key="3">
    <source>
        <dbReference type="EMBL" id="CAB4822333.1"/>
    </source>
</evidence>
<dbReference type="InterPro" id="IPR003729">
    <property type="entry name" value="Bi_nuclease_dom"/>
</dbReference>
<dbReference type="Pfam" id="PF02577">
    <property type="entry name" value="BFN_dom"/>
    <property type="match status" value="1"/>
</dbReference>
<dbReference type="InterPro" id="IPR036104">
    <property type="entry name" value="BFN_sf"/>
</dbReference>
<protein>
    <submittedName>
        <fullName evidence="3">Unannotated protein</fullName>
    </submittedName>
</protein>
<organism evidence="3">
    <name type="scientific">freshwater metagenome</name>
    <dbReference type="NCBI Taxonomy" id="449393"/>
    <lineage>
        <taxon>unclassified sequences</taxon>
        <taxon>metagenomes</taxon>
        <taxon>ecological metagenomes</taxon>
    </lineage>
</organism>
<dbReference type="AlphaFoldDB" id="A0A6J6ZP04"/>
<evidence type="ECO:0000313" key="4">
    <source>
        <dbReference type="EMBL" id="CAB4941373.1"/>
    </source>
</evidence>
<dbReference type="PANTHER" id="PTHR15160">
    <property type="entry name" value="VON HIPPEL-LINDAU PROTEIN"/>
    <property type="match status" value="1"/>
</dbReference>
<dbReference type="PROSITE" id="PS51658">
    <property type="entry name" value="BFN"/>
    <property type="match status" value="1"/>
</dbReference>
<dbReference type="EMBL" id="CAFABA010000022">
    <property type="protein sequence ID" value="CAB4822333.1"/>
    <property type="molecule type" value="Genomic_DNA"/>
</dbReference>